<keyword evidence="1" id="KW-0472">Membrane</keyword>
<dbReference type="RefSeq" id="WP_142614610.1">
    <property type="nucleotide sequence ID" value="NZ_VIJZ01000012.1"/>
</dbReference>
<feature type="transmembrane region" description="Helical" evidence="1">
    <location>
        <begin position="6"/>
        <end position="23"/>
    </location>
</feature>
<sequence>MSTSEYVAIIALILSVILLFKVYRLQSQLHDLKSDVERLENRSGLTGTPISNTITSPAPHILGTEASEEINERLLLLIREGNKIKAIKELRTAKDLSLRDAIDYVDHLEKRYEGNI</sequence>
<gene>
    <name evidence="2" type="ORF">FKV70_22560</name>
</gene>
<evidence type="ECO:0000256" key="1">
    <source>
        <dbReference type="SAM" id="Phobius"/>
    </source>
</evidence>
<protein>
    <recommendedName>
        <fullName evidence="4">Ribosomal protein L7/L12 C-terminal domain-containing protein</fullName>
    </recommendedName>
</protein>
<dbReference type="InterPro" id="IPR014719">
    <property type="entry name" value="Ribosomal_bL12_C/ClpS-like"/>
</dbReference>
<comment type="caution">
    <text evidence="2">The sequence shown here is derived from an EMBL/GenBank/DDBJ whole genome shotgun (WGS) entry which is preliminary data.</text>
</comment>
<proteinExistence type="predicted"/>
<reference evidence="2 3" key="1">
    <citation type="submission" date="2019-07" db="EMBL/GenBank/DDBJ databases">
        <title>Paenibacillus ottowii sp. nov. isolated from a fermentation system processing bovine manure.</title>
        <authorList>
            <person name="Velazquez L.F."/>
            <person name="Rajbanshi S."/>
            <person name="Guan S."/>
            <person name="Hinchee M."/>
            <person name="Welsh A."/>
        </authorList>
    </citation>
    <scope>NUCLEOTIDE SEQUENCE [LARGE SCALE GENOMIC DNA]</scope>
    <source>
        <strain evidence="2 3">MS2379</strain>
    </source>
</reference>
<dbReference type="EMBL" id="VIJZ01000012">
    <property type="protein sequence ID" value="TQR95503.1"/>
    <property type="molecule type" value="Genomic_DNA"/>
</dbReference>
<keyword evidence="3" id="KW-1185">Reference proteome</keyword>
<accession>A0ABY3B505</accession>
<dbReference type="Gene3D" id="3.30.1390.10">
    <property type="match status" value="1"/>
</dbReference>
<keyword evidence="1" id="KW-1133">Transmembrane helix</keyword>
<keyword evidence="1" id="KW-0812">Transmembrane</keyword>
<name>A0ABY3B505_9BACL</name>
<dbReference type="Proteomes" id="UP000319219">
    <property type="component" value="Unassembled WGS sequence"/>
</dbReference>
<evidence type="ECO:0000313" key="2">
    <source>
        <dbReference type="EMBL" id="TQR95503.1"/>
    </source>
</evidence>
<evidence type="ECO:0000313" key="3">
    <source>
        <dbReference type="Proteomes" id="UP000319219"/>
    </source>
</evidence>
<evidence type="ECO:0008006" key="4">
    <source>
        <dbReference type="Google" id="ProtNLM"/>
    </source>
</evidence>
<organism evidence="2 3">
    <name type="scientific">Paenibacillus ottowii</name>
    <dbReference type="NCBI Taxonomy" id="2315729"/>
    <lineage>
        <taxon>Bacteria</taxon>
        <taxon>Bacillati</taxon>
        <taxon>Bacillota</taxon>
        <taxon>Bacilli</taxon>
        <taxon>Bacillales</taxon>
        <taxon>Paenibacillaceae</taxon>
        <taxon>Paenibacillus</taxon>
    </lineage>
</organism>